<keyword evidence="2" id="KW-1185">Reference proteome</keyword>
<dbReference type="KEGG" id="lha:LHA_3087"/>
<organism evidence="1 2">
    <name type="scientific">Legionella hackeliae</name>
    <dbReference type="NCBI Taxonomy" id="449"/>
    <lineage>
        <taxon>Bacteria</taxon>
        <taxon>Pseudomonadati</taxon>
        <taxon>Pseudomonadota</taxon>
        <taxon>Gammaproteobacteria</taxon>
        <taxon>Legionellales</taxon>
        <taxon>Legionellaceae</taxon>
        <taxon>Legionella</taxon>
    </lineage>
</organism>
<proteinExistence type="predicted"/>
<sequence>MHQFLLLNKNVVSVLTQMGYQIQTTMKQDLRADENLPTRDECLVQIVQILERVEDTEKASLPSRELYCLEVESAKALQNPTHYQLIEKKNLQQLFQTSRLNGNLNSMPADIDCLPDEIWLKILDYVRHDKQAPFAFFSSDGLVNKRFQRLRFDLSANDYKLMLFCLLGQEGVTAFSTKWTLPWNRFVFSTVFRKLITQAKEFRHEEVFTALEMLLSMTEYGCYYNAKTNCFAFTEKDPAVPLKWIPQEQLLEKFFNIDEALRQKLMALTSDKHCHYALMALFYIINQKSSGNFLKLASFYGRAGFLRGALFIIEFCRGFGIWEKDYPNNSWAIAILTAALRWGNLGRPLAQYILDCYPFTYDLTQLLQIIWSCESKDTAISLLFPDIRHYESPEQFIRTLVLITALLKEYFAKNRPGAYLLDKFNAIEKFIAPIVGISATPEEQAMMNRLSETLLYAVNPKWPPVWVDVLVEVVQELVKHLDMDSPFTEEQLVGHVEESTPVFSEPVGDLEAVFIKTACLSSNKDVFFSCAANYLTHHLPRLMAI</sequence>
<name>A0A0A8UZA0_LEGHA</name>
<evidence type="ECO:0000313" key="2">
    <source>
        <dbReference type="Proteomes" id="UP000032803"/>
    </source>
</evidence>
<dbReference type="RefSeq" id="WP_045107154.1">
    <property type="nucleotide sequence ID" value="NZ_LN681225.1"/>
</dbReference>
<dbReference type="OrthoDB" id="5654674at2"/>
<evidence type="ECO:0008006" key="3">
    <source>
        <dbReference type="Google" id="ProtNLM"/>
    </source>
</evidence>
<dbReference type="EMBL" id="LN681225">
    <property type="protein sequence ID" value="CEK12074.1"/>
    <property type="molecule type" value="Genomic_DNA"/>
</dbReference>
<evidence type="ECO:0000313" key="1">
    <source>
        <dbReference type="EMBL" id="CEK12074.1"/>
    </source>
</evidence>
<dbReference type="Proteomes" id="UP000032803">
    <property type="component" value="Chromosome I"/>
</dbReference>
<dbReference type="STRING" id="449.LHA_3087"/>
<gene>
    <name evidence="1" type="ORF">LHA_3087</name>
</gene>
<accession>A0A0A8UZA0</accession>
<reference evidence="2" key="1">
    <citation type="submission" date="2014-09" db="EMBL/GenBank/DDBJ databases">
        <authorList>
            <person name="Gomez-Valero L."/>
        </authorList>
    </citation>
    <scope>NUCLEOTIDE SEQUENCE [LARGE SCALE GENOMIC DNA]</scope>
    <source>
        <strain evidence="2">ATCC35250</strain>
    </source>
</reference>
<dbReference type="AlphaFoldDB" id="A0A0A8UZA0"/>
<dbReference type="PATRIC" id="fig|449.7.peg.1620"/>
<protein>
    <recommendedName>
        <fullName evidence="3">F-box domain-containing protein</fullName>
    </recommendedName>
</protein>
<dbReference type="HOGENOM" id="CLU_499481_0_0_6"/>